<proteinExistence type="predicted"/>
<name>A0ABS2XPK0_POLSP</name>
<sequence>LNVFITFPGHTRGNVIKEGFYAVAEFPKVIGAVDCSQIPIKTPSGPNEVDFVNRKSFHSINVQVLMTLSLT</sequence>
<comment type="caution">
    <text evidence="1">The sequence shown here is derived from an EMBL/GenBank/DDBJ whole genome shotgun (WGS) entry which is preliminary data.</text>
</comment>
<keyword evidence="2" id="KW-1185">Reference proteome</keyword>
<reference evidence="1" key="1">
    <citation type="journal article" date="2021" name="Cell">
        <title>Tracing the genetic footprints of vertebrate landing in non-teleost ray-finned fishes.</title>
        <authorList>
            <person name="Bi X."/>
            <person name="Wang K."/>
            <person name="Yang L."/>
            <person name="Pan H."/>
            <person name="Jiang H."/>
            <person name="Wei Q."/>
            <person name="Fang M."/>
            <person name="Yu H."/>
            <person name="Zhu C."/>
            <person name="Cai Y."/>
            <person name="He Y."/>
            <person name="Gan X."/>
            <person name="Zeng H."/>
            <person name="Yu D."/>
            <person name="Zhu Y."/>
            <person name="Jiang H."/>
            <person name="Qiu Q."/>
            <person name="Yang H."/>
            <person name="Zhang Y.E."/>
            <person name="Wang W."/>
            <person name="Zhu M."/>
            <person name="He S."/>
            <person name="Zhang G."/>
        </authorList>
    </citation>
    <scope>NUCLEOTIDE SEQUENCE</scope>
    <source>
        <strain evidence="1">Pddl_001</strain>
    </source>
</reference>
<accession>A0ABS2XPK0</accession>
<dbReference type="EMBL" id="JAAWVQ010058368">
    <property type="protein sequence ID" value="MBN3276264.1"/>
    <property type="molecule type" value="Genomic_DNA"/>
</dbReference>
<evidence type="ECO:0000313" key="2">
    <source>
        <dbReference type="Proteomes" id="UP001166093"/>
    </source>
</evidence>
<organism evidence="1 2">
    <name type="scientific">Polyodon spathula</name>
    <name type="common">North American paddlefish</name>
    <name type="synonym">Squalus spathula</name>
    <dbReference type="NCBI Taxonomy" id="7913"/>
    <lineage>
        <taxon>Eukaryota</taxon>
        <taxon>Metazoa</taxon>
        <taxon>Chordata</taxon>
        <taxon>Craniata</taxon>
        <taxon>Vertebrata</taxon>
        <taxon>Euteleostomi</taxon>
        <taxon>Actinopterygii</taxon>
        <taxon>Chondrostei</taxon>
        <taxon>Acipenseriformes</taxon>
        <taxon>Polyodontidae</taxon>
        <taxon>Polyodon</taxon>
    </lineage>
</organism>
<feature type="non-terminal residue" evidence="1">
    <location>
        <position position="1"/>
    </location>
</feature>
<evidence type="ECO:0000313" key="1">
    <source>
        <dbReference type="EMBL" id="MBN3276264.1"/>
    </source>
</evidence>
<protein>
    <submittedName>
        <fullName evidence="1">HARB1 nuclease</fullName>
    </submittedName>
</protein>
<gene>
    <name evidence="1" type="primary">Harbi1_6</name>
    <name evidence="1" type="ORF">GTO93_0011737</name>
</gene>
<feature type="non-terminal residue" evidence="1">
    <location>
        <position position="71"/>
    </location>
</feature>
<dbReference type="Proteomes" id="UP001166093">
    <property type="component" value="Unassembled WGS sequence"/>
</dbReference>